<dbReference type="Gene3D" id="1.10.510.10">
    <property type="entry name" value="Transferase(Phosphotransferase) domain 1"/>
    <property type="match status" value="1"/>
</dbReference>
<evidence type="ECO:0000313" key="8">
    <source>
        <dbReference type="EMBL" id="BBG95575.1"/>
    </source>
</evidence>
<dbReference type="FunFam" id="3.40.50.620:FF:000177">
    <property type="entry name" value="probable receptor-like serine/threonine-protein kinase At5g57670"/>
    <property type="match status" value="1"/>
</dbReference>
<dbReference type="Pfam" id="PF00069">
    <property type="entry name" value="Pkinase"/>
    <property type="match status" value="1"/>
</dbReference>
<dbReference type="PROSITE" id="PS00107">
    <property type="entry name" value="PROTEIN_KINASE_ATP"/>
    <property type="match status" value="1"/>
</dbReference>
<dbReference type="PROSITE" id="PS50011">
    <property type="entry name" value="PROTEIN_KINASE_DOM"/>
    <property type="match status" value="1"/>
</dbReference>
<feature type="region of interest" description="Disordered" evidence="6">
    <location>
        <begin position="379"/>
        <end position="398"/>
    </location>
</feature>
<gene>
    <name evidence="8" type="ORF">Prudu_004156</name>
</gene>
<feature type="domain" description="Protein kinase" evidence="7">
    <location>
        <begin position="461"/>
        <end position="728"/>
    </location>
</feature>
<dbReference type="Gene3D" id="3.30.200.20">
    <property type="entry name" value="Phosphorylase Kinase, domain 1"/>
    <property type="match status" value="1"/>
</dbReference>
<dbReference type="InterPro" id="IPR014729">
    <property type="entry name" value="Rossmann-like_a/b/a_fold"/>
</dbReference>
<proteinExistence type="predicted"/>
<dbReference type="SUPFAM" id="SSF52402">
    <property type="entry name" value="Adenine nucleotide alpha hydrolases-like"/>
    <property type="match status" value="1"/>
</dbReference>
<dbReference type="EMBL" id="AP019297">
    <property type="protein sequence ID" value="BBG95575.1"/>
    <property type="molecule type" value="Genomic_DNA"/>
</dbReference>
<dbReference type="PANTHER" id="PTHR47987:SF2">
    <property type="entry name" value="PROTEIN KINASE DOMAIN-CONTAINING PROTEIN"/>
    <property type="match status" value="1"/>
</dbReference>
<evidence type="ECO:0000256" key="5">
    <source>
        <dbReference type="PROSITE-ProRule" id="PRU10141"/>
    </source>
</evidence>
<dbReference type="GO" id="GO:0016787">
    <property type="term" value="F:hydrolase activity"/>
    <property type="evidence" value="ECO:0007669"/>
    <property type="project" value="UniProtKB-KW"/>
</dbReference>
<dbReference type="SMART" id="SM00220">
    <property type="entry name" value="S_TKc"/>
    <property type="match status" value="1"/>
</dbReference>
<dbReference type="GO" id="GO:0005524">
    <property type="term" value="F:ATP binding"/>
    <property type="evidence" value="ECO:0007669"/>
    <property type="project" value="UniProtKB-UniRule"/>
</dbReference>
<feature type="binding site" evidence="5">
    <location>
        <position position="489"/>
    </location>
    <ligand>
        <name>ATP</name>
        <dbReference type="ChEBI" id="CHEBI:30616"/>
    </ligand>
</feature>
<evidence type="ECO:0000256" key="2">
    <source>
        <dbReference type="ARBA" id="ARBA00022741"/>
    </source>
</evidence>
<keyword evidence="4 5" id="KW-0067">ATP-binding</keyword>
<dbReference type="PANTHER" id="PTHR47987">
    <property type="entry name" value="OS08G0249100 PROTEIN"/>
    <property type="match status" value="1"/>
</dbReference>
<evidence type="ECO:0000256" key="4">
    <source>
        <dbReference type="ARBA" id="ARBA00022840"/>
    </source>
</evidence>
<dbReference type="Gene3D" id="3.40.50.620">
    <property type="entry name" value="HUPs"/>
    <property type="match status" value="1"/>
</dbReference>
<dbReference type="FunFam" id="3.30.200.20:FF:000268">
    <property type="entry name" value="probable receptor-like serine/threonine-protein kinase At5g57670"/>
    <property type="match status" value="1"/>
</dbReference>
<dbReference type="InterPro" id="IPR008271">
    <property type="entry name" value="Ser/Thr_kinase_AS"/>
</dbReference>
<keyword evidence="1" id="KW-0808">Transferase</keyword>
<sequence length="807" mass="89085">MCVAGGPTQRSNRHKQNLNHLHRKLLTNNNNSRLKQLDQSKLNHLKMVQENYGEQAEMESSGGRSVVVGVKLDAKSRELLTWALVKVAQPGDRVIALHVLGKNEIVDQDGKSSLLSLVKAFDSVLAVYEGFCNLKQVDLKLKICRGASVKKFLVREANSYTASKVIVGTAQNHHKIRSSTTVAKYCAKKLSKDCGVLAVNNGKVVFNREGSQTTYCDPQGSEDRRRNGLLTAFHRSLHKSSKVLNEGSDSVALKDAYGPVDCQKLEQGFAKLFLESSETVAKQKCPICSRPSVDNSCHQSAVESSADDGEDRSMAIVPVQKEEEAAASSISMLIRELPEARPGWPLLRRAVLPDQQISERSLVRKISVVQWAMQLPSRQPSATSNFDDRRSSCDPGEDQPFCLNGESGAIVAVGSEAVTAPPSPDHSSKGLPKELEGLHEKYSATCRLFTYKELQSATSYFLAENFIGRGGSSQVYRGCLPDGKELAVKILKPSEDVLKEFVLEIEIITTLNHNNIISLLGFCFEDNNLLLVYDFLSRGSLEENLHGSKKDPLTFGWNERYKVAVGVAEALDYLHTSSAQPVIHRDVKSSNILLSDDFEPQLSDFGLAKWASTSSSHITCTDVAGTFGYLAPEYFMYGKVNDKIDVYAFGVVLLELLSGRKPISSDYPKGHESLVMWAKPILSGGKVSQLLDPCLSNDYNQDQIERMVLAATLCIRHAPRARPQMSFIVKLLQGDADAIKWARLQVHALEESDVLEDEACPRSNLQSHLNLALLDVEDDSLSMSSIEQSVSLEDYLKGRWSRSSSFD</sequence>
<dbReference type="InterPro" id="IPR017441">
    <property type="entry name" value="Protein_kinase_ATP_BS"/>
</dbReference>
<dbReference type="InterPro" id="IPR000719">
    <property type="entry name" value="Prot_kinase_dom"/>
</dbReference>
<accession>A0A4Y1QUM9</accession>
<dbReference type="AlphaFoldDB" id="A0A4Y1QUM9"/>
<dbReference type="InterPro" id="IPR011009">
    <property type="entry name" value="Kinase-like_dom_sf"/>
</dbReference>
<keyword evidence="8" id="KW-0378">Hydrolase</keyword>
<evidence type="ECO:0000256" key="6">
    <source>
        <dbReference type="SAM" id="MobiDB-lite"/>
    </source>
</evidence>
<dbReference type="GO" id="GO:0004672">
    <property type="term" value="F:protein kinase activity"/>
    <property type="evidence" value="ECO:0007669"/>
    <property type="project" value="InterPro"/>
</dbReference>
<dbReference type="CDD" id="cd14066">
    <property type="entry name" value="STKc_IRAK"/>
    <property type="match status" value="1"/>
</dbReference>
<evidence type="ECO:0000256" key="3">
    <source>
        <dbReference type="ARBA" id="ARBA00022777"/>
    </source>
</evidence>
<dbReference type="SUPFAM" id="SSF56112">
    <property type="entry name" value="Protein kinase-like (PK-like)"/>
    <property type="match status" value="1"/>
</dbReference>
<evidence type="ECO:0000256" key="1">
    <source>
        <dbReference type="ARBA" id="ARBA00022679"/>
    </source>
</evidence>
<evidence type="ECO:0000259" key="7">
    <source>
        <dbReference type="PROSITE" id="PS50011"/>
    </source>
</evidence>
<dbReference type="PROSITE" id="PS00108">
    <property type="entry name" value="PROTEIN_KINASE_ST"/>
    <property type="match status" value="1"/>
</dbReference>
<name>A0A4Y1QUM9_PRUDU</name>
<organism evidence="8">
    <name type="scientific">Prunus dulcis</name>
    <name type="common">Almond</name>
    <name type="synonym">Amygdalus dulcis</name>
    <dbReference type="NCBI Taxonomy" id="3755"/>
    <lineage>
        <taxon>Eukaryota</taxon>
        <taxon>Viridiplantae</taxon>
        <taxon>Streptophyta</taxon>
        <taxon>Embryophyta</taxon>
        <taxon>Tracheophyta</taxon>
        <taxon>Spermatophyta</taxon>
        <taxon>Magnoliopsida</taxon>
        <taxon>eudicotyledons</taxon>
        <taxon>Gunneridae</taxon>
        <taxon>Pentapetalae</taxon>
        <taxon>rosids</taxon>
        <taxon>fabids</taxon>
        <taxon>Rosales</taxon>
        <taxon>Rosaceae</taxon>
        <taxon>Amygdaloideae</taxon>
        <taxon>Amygdaleae</taxon>
        <taxon>Prunus</taxon>
    </lineage>
</organism>
<keyword evidence="2 5" id="KW-0547">Nucleotide-binding</keyword>
<keyword evidence="3 8" id="KW-0418">Kinase</keyword>
<dbReference type="FunFam" id="1.10.510.10:FF:000284">
    <property type="entry name" value="Putative receptor-like serine/threonine-protein kinase"/>
    <property type="match status" value="1"/>
</dbReference>
<dbReference type="InterPro" id="IPR046958">
    <property type="entry name" value="RBK1/2/STUNTED"/>
</dbReference>
<dbReference type="CDD" id="cd00293">
    <property type="entry name" value="USP-like"/>
    <property type="match status" value="1"/>
</dbReference>
<protein>
    <submittedName>
        <fullName evidence="8">Protein kinase protein with adenine nucleotide alpha hydrolases-like domain</fullName>
    </submittedName>
</protein>
<reference evidence="8" key="1">
    <citation type="journal article" date="2019" name="Science">
        <title>Mutation of a bHLH transcription factor allowed almond domestication.</title>
        <authorList>
            <person name="Sanchez-Perez R."/>
            <person name="Pavan S."/>
            <person name="Mazzeo R."/>
            <person name="Moldovan C."/>
            <person name="Aiese Cigliano R."/>
            <person name="Del Cueto J."/>
            <person name="Ricciardi F."/>
            <person name="Lotti C."/>
            <person name="Ricciardi L."/>
            <person name="Dicenta F."/>
            <person name="Lopez-Marques R.L."/>
            <person name="Lindberg Moller B."/>
        </authorList>
    </citation>
    <scope>NUCLEOTIDE SEQUENCE</scope>
</reference>